<feature type="compositionally biased region" description="Polar residues" evidence="5">
    <location>
        <begin position="131"/>
        <end position="142"/>
    </location>
</feature>
<protein>
    <submittedName>
        <fullName evidence="7">Putative 2-oxoglutarate dehydrogenase E1 component DHKTD1, mitochondrial</fullName>
    </submittedName>
</protein>
<proteinExistence type="inferred from homology"/>
<dbReference type="Gene3D" id="3.40.50.970">
    <property type="match status" value="1"/>
</dbReference>
<dbReference type="InterPro" id="IPR001017">
    <property type="entry name" value="DH_E1"/>
</dbReference>
<dbReference type="Pfam" id="PF00676">
    <property type="entry name" value="E1_dh"/>
    <property type="match status" value="1"/>
</dbReference>
<dbReference type="AlphaFoldDB" id="A0A1C7LLQ2"/>
<evidence type="ECO:0000313" key="7">
    <source>
        <dbReference type="EMBL" id="OBZ65570.1"/>
    </source>
</evidence>
<evidence type="ECO:0000313" key="8">
    <source>
        <dbReference type="Proteomes" id="UP000092993"/>
    </source>
</evidence>
<dbReference type="Proteomes" id="UP000092993">
    <property type="component" value="Unassembled WGS sequence"/>
</dbReference>
<dbReference type="STRING" id="5627.A0A1C7LLQ2"/>
<dbReference type="GO" id="GO:0030976">
    <property type="term" value="F:thiamine pyrophosphate binding"/>
    <property type="evidence" value="ECO:0007669"/>
    <property type="project" value="InterPro"/>
</dbReference>
<comment type="cofactor">
    <cofactor evidence="1">
        <name>thiamine diphosphate</name>
        <dbReference type="ChEBI" id="CHEBI:58937"/>
    </cofactor>
</comment>
<dbReference type="InterPro" id="IPR029061">
    <property type="entry name" value="THDP-binding"/>
</dbReference>
<dbReference type="GO" id="GO:0016624">
    <property type="term" value="F:oxidoreductase activity, acting on the aldehyde or oxo group of donors, disulfide as acceptor"/>
    <property type="evidence" value="ECO:0007669"/>
    <property type="project" value="InterPro"/>
</dbReference>
<accession>A0A1C7LLQ2</accession>
<evidence type="ECO:0000256" key="5">
    <source>
        <dbReference type="SAM" id="MobiDB-lite"/>
    </source>
</evidence>
<comment type="caution">
    <text evidence="7">The sequence shown here is derived from an EMBL/GenBank/DDBJ whole genome shotgun (WGS) entry which is preliminary data.</text>
</comment>
<keyword evidence="4" id="KW-0786">Thiamine pyrophosphate</keyword>
<evidence type="ECO:0000256" key="1">
    <source>
        <dbReference type="ARBA" id="ARBA00001964"/>
    </source>
</evidence>
<gene>
    <name evidence="7" type="primary">dhtkd1_1</name>
    <name evidence="7" type="ORF">A0H81_14454</name>
</gene>
<reference evidence="7 8" key="1">
    <citation type="submission" date="2016-03" db="EMBL/GenBank/DDBJ databases">
        <title>Whole genome sequencing of Grifola frondosa 9006-11.</title>
        <authorList>
            <person name="Min B."/>
            <person name="Park H."/>
            <person name="Kim J.-G."/>
            <person name="Cho H."/>
            <person name="Oh Y.-L."/>
            <person name="Kong W.-S."/>
            <person name="Choi I.-G."/>
        </authorList>
    </citation>
    <scope>NUCLEOTIDE SEQUENCE [LARGE SCALE GENOMIC DNA]</scope>
    <source>
        <strain evidence="7 8">9006-11</strain>
    </source>
</reference>
<dbReference type="OrthoDB" id="413077at2759"/>
<name>A0A1C7LLQ2_GRIFR</name>
<evidence type="ECO:0000259" key="6">
    <source>
        <dbReference type="Pfam" id="PF00676"/>
    </source>
</evidence>
<dbReference type="PANTHER" id="PTHR23152:SF4">
    <property type="entry name" value="2-OXOADIPATE DEHYDROGENASE COMPLEX COMPONENT E1"/>
    <property type="match status" value="1"/>
</dbReference>
<keyword evidence="8" id="KW-1185">Reference proteome</keyword>
<evidence type="ECO:0000256" key="4">
    <source>
        <dbReference type="ARBA" id="ARBA00023052"/>
    </source>
</evidence>
<comment type="similarity">
    <text evidence="2">Belongs to the alpha-ketoglutarate dehydrogenase family.</text>
</comment>
<keyword evidence="3" id="KW-0560">Oxidoreductase</keyword>
<dbReference type="InterPro" id="IPR011603">
    <property type="entry name" value="2oxoglutarate_DH_E1"/>
</dbReference>
<dbReference type="EMBL" id="LUGG01000043">
    <property type="protein sequence ID" value="OBZ65570.1"/>
    <property type="molecule type" value="Genomic_DNA"/>
</dbReference>
<organism evidence="7 8">
    <name type="scientific">Grifola frondosa</name>
    <name type="common">Maitake</name>
    <name type="synonym">Polyporus frondosus</name>
    <dbReference type="NCBI Taxonomy" id="5627"/>
    <lineage>
        <taxon>Eukaryota</taxon>
        <taxon>Fungi</taxon>
        <taxon>Dikarya</taxon>
        <taxon>Basidiomycota</taxon>
        <taxon>Agaricomycotina</taxon>
        <taxon>Agaricomycetes</taxon>
        <taxon>Polyporales</taxon>
        <taxon>Grifolaceae</taxon>
        <taxon>Grifola</taxon>
    </lineage>
</organism>
<evidence type="ECO:0000256" key="3">
    <source>
        <dbReference type="ARBA" id="ARBA00023002"/>
    </source>
</evidence>
<sequence length="447" mass="48549">MRTPTLRLFRHQPGDEGTHVQRPHLAIFLLDSRTQAYGTRLPKAGPASITAKHQGIPLNPRLRHPTAPPPSLPKGKQRWLSAETWCDALILPRPRFALRTVDGGEKGSVSGSSGRIASLPGSPIWPASPSADAQTQSRAQTASREEAPQRAGLKQAKSAVQLAPSRFPVQDVIQNPSAGITGRSTLRAPRSKSFALDDLALPSPVPSLAISYLYPLDLLQREEIAALDPAWYGLADMTHKYDVISRLVASPSLQYDGASKPVKAIFLPNPSHEAVNPVALGKPRAKQFSLLKTLPRAGEFDCRIGDKVLCVQLYGDASLIGQGIIIEGLSLSNLPRYTVGGSVHIVLNTSIGHTAPASTARSSPHRPDIAKMINAPVLHVNGDYAEDVLARADIIIDLIVYRRWGHIELDEPAFTQPLTYEKIRSRRSVPSLYGERLIVGSVFVQNM</sequence>
<feature type="domain" description="Dehydrogenase E1 component" evidence="6">
    <location>
        <begin position="276"/>
        <end position="440"/>
    </location>
</feature>
<dbReference type="SUPFAM" id="SSF52518">
    <property type="entry name" value="Thiamin diphosphate-binding fold (THDP-binding)"/>
    <property type="match status" value="1"/>
</dbReference>
<feature type="region of interest" description="Disordered" evidence="5">
    <location>
        <begin position="57"/>
        <end position="76"/>
    </location>
</feature>
<dbReference type="PANTHER" id="PTHR23152">
    <property type="entry name" value="2-OXOGLUTARATE DEHYDROGENASE"/>
    <property type="match status" value="1"/>
</dbReference>
<evidence type="ECO:0000256" key="2">
    <source>
        <dbReference type="ARBA" id="ARBA00006936"/>
    </source>
</evidence>
<feature type="region of interest" description="Disordered" evidence="5">
    <location>
        <begin position="104"/>
        <end position="154"/>
    </location>
</feature>